<dbReference type="PROSITE" id="PS51462">
    <property type="entry name" value="NUDIX"/>
    <property type="match status" value="1"/>
</dbReference>
<accession>A0A934T1V0</accession>
<dbReference type="RefSeq" id="WP_200596059.1">
    <property type="nucleotide sequence ID" value="NZ_JAEPBG010000013.1"/>
</dbReference>
<feature type="domain" description="Nudix hydrolase" evidence="3">
    <location>
        <begin position="13"/>
        <end position="151"/>
    </location>
</feature>
<dbReference type="InterPro" id="IPR000086">
    <property type="entry name" value="NUDIX_hydrolase_dom"/>
</dbReference>
<comment type="caution">
    <text evidence="4">The sequence shown here is derived from an EMBL/GenBank/DDBJ whole genome shotgun (WGS) entry which is preliminary data.</text>
</comment>
<protein>
    <submittedName>
        <fullName evidence="4">NUDIX hydrolase</fullName>
    </submittedName>
</protein>
<name>A0A934T1V0_9BURK</name>
<evidence type="ECO:0000313" key="5">
    <source>
        <dbReference type="Proteomes" id="UP000622890"/>
    </source>
</evidence>
<keyword evidence="5" id="KW-1185">Reference proteome</keyword>
<dbReference type="PANTHER" id="PTHR43046:SF14">
    <property type="entry name" value="MUTT_NUDIX FAMILY PROTEIN"/>
    <property type="match status" value="1"/>
</dbReference>
<organism evidence="4 5">
    <name type="scientific">Noviherbaspirillum pedocola</name>
    <dbReference type="NCBI Taxonomy" id="2801341"/>
    <lineage>
        <taxon>Bacteria</taxon>
        <taxon>Pseudomonadati</taxon>
        <taxon>Pseudomonadota</taxon>
        <taxon>Betaproteobacteria</taxon>
        <taxon>Burkholderiales</taxon>
        <taxon>Oxalobacteraceae</taxon>
        <taxon>Noviherbaspirillum</taxon>
    </lineage>
</organism>
<dbReference type="Pfam" id="PF00293">
    <property type="entry name" value="NUDIX"/>
    <property type="match status" value="1"/>
</dbReference>
<evidence type="ECO:0000313" key="4">
    <source>
        <dbReference type="EMBL" id="MBK4737612.1"/>
    </source>
</evidence>
<reference evidence="4" key="1">
    <citation type="submission" date="2021-01" db="EMBL/GenBank/DDBJ databases">
        <title>Genome sequence of strain Noviherbaspirillum sp. DKR-6.</title>
        <authorList>
            <person name="Chaudhary D.K."/>
        </authorList>
    </citation>
    <scope>NUCLEOTIDE SEQUENCE</scope>
    <source>
        <strain evidence="4">DKR-6</strain>
    </source>
</reference>
<dbReference type="InterPro" id="IPR020084">
    <property type="entry name" value="NUDIX_hydrolase_CS"/>
</dbReference>
<proteinExistence type="predicted"/>
<dbReference type="Gene3D" id="3.90.79.10">
    <property type="entry name" value="Nucleoside Triphosphate Pyrophosphohydrolase"/>
    <property type="match status" value="1"/>
</dbReference>
<gene>
    <name evidence="4" type="ORF">JJB74_23580</name>
</gene>
<dbReference type="PROSITE" id="PS00893">
    <property type="entry name" value="NUDIX_BOX"/>
    <property type="match status" value="1"/>
</dbReference>
<dbReference type="EMBL" id="JAEPBG010000013">
    <property type="protein sequence ID" value="MBK4737612.1"/>
    <property type="molecule type" value="Genomic_DNA"/>
</dbReference>
<keyword evidence="2 4" id="KW-0378">Hydrolase</keyword>
<dbReference type="AlphaFoldDB" id="A0A934T1V0"/>
<evidence type="ECO:0000259" key="3">
    <source>
        <dbReference type="PROSITE" id="PS51462"/>
    </source>
</evidence>
<evidence type="ECO:0000256" key="1">
    <source>
        <dbReference type="ARBA" id="ARBA00001946"/>
    </source>
</evidence>
<comment type="cofactor">
    <cofactor evidence="1">
        <name>Mg(2+)</name>
        <dbReference type="ChEBI" id="CHEBI:18420"/>
    </cofactor>
</comment>
<dbReference type="InterPro" id="IPR015797">
    <property type="entry name" value="NUDIX_hydrolase-like_dom_sf"/>
</dbReference>
<dbReference type="Proteomes" id="UP000622890">
    <property type="component" value="Unassembled WGS sequence"/>
</dbReference>
<dbReference type="SUPFAM" id="SSF55811">
    <property type="entry name" value="Nudix"/>
    <property type="match status" value="1"/>
</dbReference>
<dbReference type="GO" id="GO:0016787">
    <property type="term" value="F:hydrolase activity"/>
    <property type="evidence" value="ECO:0007669"/>
    <property type="project" value="UniProtKB-KW"/>
</dbReference>
<dbReference type="PANTHER" id="PTHR43046">
    <property type="entry name" value="GDP-MANNOSE MANNOSYL HYDROLASE"/>
    <property type="match status" value="1"/>
</dbReference>
<evidence type="ECO:0000256" key="2">
    <source>
        <dbReference type="ARBA" id="ARBA00022801"/>
    </source>
</evidence>
<sequence length="151" mass="17159">MNAYPLDFSTRKDLPVSCGTMVLSSWGDILLCHVTGHDLWDLPKGMQEPGEAAIVAARRELFEETGLEFDEAMFIEVGRFDFRPEKRLHLFKVHAPASLNDISHLVCTSQFLQRETGVALPEMDGFRWASREHVRTLCGPNMQRVLLGVDW</sequence>